<dbReference type="RefSeq" id="WP_220500160.1">
    <property type="nucleotide sequence ID" value="NZ_JACJII010000001.1"/>
</dbReference>
<name>A0A7W3MY32_9ACTN</name>
<accession>A0A7W3MY32</accession>
<evidence type="ECO:0000313" key="1">
    <source>
        <dbReference type="EMBL" id="MBA9004029.1"/>
    </source>
</evidence>
<evidence type="ECO:0000313" key="2">
    <source>
        <dbReference type="Proteomes" id="UP000539313"/>
    </source>
</evidence>
<reference evidence="1 2" key="1">
    <citation type="submission" date="2020-08" db="EMBL/GenBank/DDBJ databases">
        <title>Sequencing the genomes of 1000 actinobacteria strains.</title>
        <authorList>
            <person name="Klenk H.-P."/>
        </authorList>
    </citation>
    <scope>NUCLEOTIDE SEQUENCE [LARGE SCALE GENOMIC DNA]</scope>
    <source>
        <strain evidence="1 2">DSM 45823</strain>
    </source>
</reference>
<dbReference type="AlphaFoldDB" id="A0A7W3MY32"/>
<protein>
    <submittedName>
        <fullName evidence="1">Uncharacterized protein</fullName>
    </submittedName>
</protein>
<sequence>MSPVEVSAALGVDRPTVSTPGRHDDFFDVGVRTYYGDSRQLMCVAVDALRGPQVLLDGLPLVGRAPSELADQFEDYVNSQGARVCISLEGDPGWDDIGLQLRAQRAGDFLLTRPVFAAREWSHRIGDSSEGPLPQEEWAVR</sequence>
<keyword evidence="2" id="KW-1185">Reference proteome</keyword>
<proteinExistence type="predicted"/>
<organism evidence="1 2">
    <name type="scientific">Thermomonospora cellulosilytica</name>
    <dbReference type="NCBI Taxonomy" id="1411118"/>
    <lineage>
        <taxon>Bacteria</taxon>
        <taxon>Bacillati</taxon>
        <taxon>Actinomycetota</taxon>
        <taxon>Actinomycetes</taxon>
        <taxon>Streptosporangiales</taxon>
        <taxon>Thermomonosporaceae</taxon>
        <taxon>Thermomonospora</taxon>
    </lineage>
</organism>
<comment type="caution">
    <text evidence="1">The sequence shown here is derived from an EMBL/GenBank/DDBJ whole genome shotgun (WGS) entry which is preliminary data.</text>
</comment>
<dbReference type="EMBL" id="JACJII010000001">
    <property type="protein sequence ID" value="MBA9004029.1"/>
    <property type="molecule type" value="Genomic_DNA"/>
</dbReference>
<dbReference type="Proteomes" id="UP000539313">
    <property type="component" value="Unassembled WGS sequence"/>
</dbReference>
<gene>
    <name evidence="1" type="ORF">HNR21_002911</name>
</gene>